<evidence type="ECO:0000313" key="2">
    <source>
        <dbReference type="EMBL" id="GHD03494.1"/>
    </source>
</evidence>
<evidence type="ECO:0000256" key="1">
    <source>
        <dbReference type="SAM" id="MobiDB-lite"/>
    </source>
</evidence>
<evidence type="ECO:0000313" key="3">
    <source>
        <dbReference type="Proteomes" id="UP000626210"/>
    </source>
</evidence>
<keyword evidence="3" id="KW-1185">Reference proteome</keyword>
<reference evidence="3" key="1">
    <citation type="journal article" date="2019" name="Int. J. Syst. Evol. Microbiol.">
        <title>The Global Catalogue of Microorganisms (GCM) 10K type strain sequencing project: providing services to taxonomists for standard genome sequencing and annotation.</title>
        <authorList>
            <consortium name="The Broad Institute Genomics Platform"/>
            <consortium name="The Broad Institute Genome Sequencing Center for Infectious Disease"/>
            <person name="Wu L."/>
            <person name="Ma J."/>
        </authorList>
    </citation>
    <scope>NUCLEOTIDE SEQUENCE [LARGE SCALE GENOMIC DNA]</scope>
    <source>
        <strain evidence="3">KCTC 23314</strain>
    </source>
</reference>
<comment type="caution">
    <text evidence="2">The sequence shown here is derived from an EMBL/GenBank/DDBJ whole genome shotgun (WGS) entry which is preliminary data.</text>
</comment>
<name>A0ABQ3GEF4_9BURK</name>
<gene>
    <name evidence="2" type="ORF">GCM10007320_63640</name>
</gene>
<accession>A0ABQ3GEF4</accession>
<organism evidence="2 3">
    <name type="scientific">Pseudorhodoferax aquiterrae</name>
    <dbReference type="NCBI Taxonomy" id="747304"/>
    <lineage>
        <taxon>Bacteria</taxon>
        <taxon>Pseudomonadati</taxon>
        <taxon>Pseudomonadota</taxon>
        <taxon>Betaproteobacteria</taxon>
        <taxon>Burkholderiales</taxon>
        <taxon>Comamonadaceae</taxon>
    </lineage>
</organism>
<dbReference type="EMBL" id="BMYK01000044">
    <property type="protein sequence ID" value="GHD03494.1"/>
    <property type="molecule type" value="Genomic_DNA"/>
</dbReference>
<sequence length="107" mass="11623">MATVVRRLTGQASGAPSEVEAQSNDRMRSAMGPFPERNLGCVVRVDGDCAMRFVLVGTESPARRHRPEPFIRTLKFAATVALLTAVSARGLGSLHLALLSYRRARTL</sequence>
<feature type="region of interest" description="Disordered" evidence="1">
    <location>
        <begin position="1"/>
        <end position="30"/>
    </location>
</feature>
<feature type="compositionally biased region" description="Polar residues" evidence="1">
    <location>
        <begin position="10"/>
        <end position="22"/>
    </location>
</feature>
<dbReference type="Proteomes" id="UP000626210">
    <property type="component" value="Unassembled WGS sequence"/>
</dbReference>
<proteinExistence type="predicted"/>
<protein>
    <submittedName>
        <fullName evidence="2">Uncharacterized protein</fullName>
    </submittedName>
</protein>